<dbReference type="GeneID" id="93476020"/>
<accession>A0ABD8AZ68</accession>
<dbReference type="AlphaFoldDB" id="A0ABD8AZ68"/>
<proteinExistence type="predicted"/>
<gene>
    <name evidence="3" type="ORF">V6668_11105</name>
</gene>
<protein>
    <submittedName>
        <fullName evidence="3">Fibronectin type III domain-containing protein</fullName>
    </submittedName>
</protein>
<evidence type="ECO:0000256" key="1">
    <source>
        <dbReference type="SAM" id="SignalP"/>
    </source>
</evidence>
<dbReference type="SUPFAM" id="SSF49265">
    <property type="entry name" value="Fibronectin type III"/>
    <property type="match status" value="1"/>
</dbReference>
<keyword evidence="1" id="KW-0732">Signal</keyword>
<dbReference type="Pfam" id="PF00041">
    <property type="entry name" value="fn3"/>
    <property type="match status" value="1"/>
</dbReference>
<dbReference type="EMBL" id="CP145892">
    <property type="protein sequence ID" value="WWP22688.1"/>
    <property type="molecule type" value="Genomic_DNA"/>
</dbReference>
<dbReference type="Gene3D" id="2.60.120.260">
    <property type="entry name" value="Galactose-binding domain-like"/>
    <property type="match status" value="1"/>
</dbReference>
<evidence type="ECO:0000313" key="3">
    <source>
        <dbReference type="EMBL" id="WWP22688.1"/>
    </source>
</evidence>
<dbReference type="PROSITE" id="PS50853">
    <property type="entry name" value="FN3"/>
    <property type="match status" value="1"/>
</dbReference>
<dbReference type="InterPro" id="IPR013783">
    <property type="entry name" value="Ig-like_fold"/>
</dbReference>
<dbReference type="Gene3D" id="2.60.40.10">
    <property type="entry name" value="Immunoglobulins"/>
    <property type="match status" value="1"/>
</dbReference>
<evidence type="ECO:0000313" key="4">
    <source>
        <dbReference type="Proteomes" id="UP001364764"/>
    </source>
</evidence>
<reference evidence="3 4" key="1">
    <citation type="submission" date="2024-02" db="EMBL/GenBank/DDBJ databases">
        <title>Complete sequences of two Paenibacillus sp. strains and one Lysinibacillus strain isolated from the environment on STAA medium highlight biotechnological potential.</title>
        <authorList>
            <person name="Attere S.A."/>
            <person name="Piche L.C."/>
            <person name="Intertaglia L."/>
            <person name="Lami R."/>
            <person name="Charette S.J."/>
            <person name="Vincent A.T."/>
        </authorList>
    </citation>
    <scope>NUCLEOTIDE SEQUENCE [LARGE SCALE GENOMIC DNA]</scope>
    <source>
        <strain evidence="3 4">Y5S-7</strain>
    </source>
</reference>
<dbReference type="InterPro" id="IPR008979">
    <property type="entry name" value="Galactose-bd-like_sf"/>
</dbReference>
<feature type="signal peptide" evidence="1">
    <location>
        <begin position="1"/>
        <end position="25"/>
    </location>
</feature>
<dbReference type="InterPro" id="IPR036116">
    <property type="entry name" value="FN3_sf"/>
</dbReference>
<name>A0ABD8AZ68_PAEAM</name>
<dbReference type="CDD" id="cd00063">
    <property type="entry name" value="FN3"/>
    <property type="match status" value="1"/>
</dbReference>
<dbReference type="Proteomes" id="UP001364764">
    <property type="component" value="Chromosome"/>
</dbReference>
<evidence type="ECO:0000259" key="2">
    <source>
        <dbReference type="PROSITE" id="PS50853"/>
    </source>
</evidence>
<dbReference type="InterPro" id="IPR003961">
    <property type="entry name" value="FN3_dom"/>
</dbReference>
<dbReference type="RefSeq" id="WP_338708435.1">
    <property type="nucleotide sequence ID" value="NZ_CP145892.1"/>
</dbReference>
<dbReference type="SUPFAM" id="SSF49785">
    <property type="entry name" value="Galactose-binding domain-like"/>
    <property type="match status" value="1"/>
</dbReference>
<dbReference type="SMART" id="SM00060">
    <property type="entry name" value="FN3"/>
    <property type="match status" value="1"/>
</dbReference>
<feature type="chain" id="PRO_5044749210" evidence="1">
    <location>
        <begin position="26"/>
        <end position="346"/>
    </location>
</feature>
<feature type="domain" description="Fibronectin type-III" evidence="2">
    <location>
        <begin position="172"/>
        <end position="262"/>
    </location>
</feature>
<organism evidence="3 4">
    <name type="scientific">Paenibacillus amylolyticus</name>
    <dbReference type="NCBI Taxonomy" id="1451"/>
    <lineage>
        <taxon>Bacteria</taxon>
        <taxon>Bacillati</taxon>
        <taxon>Bacillota</taxon>
        <taxon>Bacilli</taxon>
        <taxon>Bacillales</taxon>
        <taxon>Paenibacillaceae</taxon>
        <taxon>Paenibacillus</taxon>
    </lineage>
</organism>
<sequence>MSRKILKTCLLGFILFLLSLNVAFADEGEYLTVEGMQGVSPHKDTVITVSGTYSSNYGKNSIDGNLNTLWNAGTYKGTIQYVFPEPINLSFIQIAAYSNPKSNNYYTIYGLKDGKWTAVSSKVSRYVNLSVTVTDPIEITPGEYDGIKVEVDGSASWAHVNELTLGITESTNPIQFNLQATGGNTQVGLKWDEIASAESYTIRYGTESGKYTETVTATKDEYGNFVIPGLTNGTTYYFVVSAIIDSVESEFSNEASATPQGPVIEPEEPSGNRAILVVTMTTGLEKEYDLSMQEVNSFIDWYETKQAGSGKASYAIDKHDNNKGPFKSRKDYILFDRVLTFEVSEY</sequence>